<keyword evidence="3" id="KW-0731">Sigma factor</keyword>
<accession>A0A3S9VQD8</accession>
<evidence type="ECO:0000256" key="2">
    <source>
        <dbReference type="ARBA" id="ARBA00023015"/>
    </source>
</evidence>
<dbReference type="NCBIfam" id="TIGR02985">
    <property type="entry name" value="Sig70_bacteroi1"/>
    <property type="match status" value="1"/>
</dbReference>
<gene>
    <name evidence="7" type="ORF">D8S85_03665</name>
</gene>
<dbReference type="InterPro" id="IPR014284">
    <property type="entry name" value="RNA_pol_sigma-70_dom"/>
</dbReference>
<evidence type="ECO:0000313" key="8">
    <source>
        <dbReference type="Proteomes" id="UP000270673"/>
    </source>
</evidence>
<reference evidence="7 8" key="1">
    <citation type="submission" date="2018-10" db="EMBL/GenBank/DDBJ databases">
        <title>Butyricimonas faecalis sp. nov., isolated from human faeces and emended description of the genus Butyricimonas.</title>
        <authorList>
            <person name="Le Roy T."/>
            <person name="Van der Smissen P."/>
            <person name="Paquot A."/>
            <person name="Delzenne N."/>
            <person name="Muccioli G."/>
            <person name="Collet J.-F."/>
            <person name="Cani P.D."/>
        </authorList>
    </citation>
    <scope>NUCLEOTIDE SEQUENCE [LARGE SCALE GENOMIC DNA]</scope>
    <source>
        <strain evidence="7 8">H184</strain>
    </source>
</reference>
<name>A0A3S9VQD8_9BACT</name>
<evidence type="ECO:0000313" key="7">
    <source>
        <dbReference type="EMBL" id="AZS28737.1"/>
    </source>
</evidence>
<evidence type="ECO:0000259" key="6">
    <source>
        <dbReference type="Pfam" id="PF08281"/>
    </source>
</evidence>
<dbReference type="EMBL" id="CP032819">
    <property type="protein sequence ID" value="AZS28737.1"/>
    <property type="molecule type" value="Genomic_DNA"/>
</dbReference>
<dbReference type="NCBIfam" id="TIGR02937">
    <property type="entry name" value="sigma70-ECF"/>
    <property type="match status" value="1"/>
</dbReference>
<organism evidence="7 8">
    <name type="scientific">Butyricimonas faecalis</name>
    <dbReference type="NCBI Taxonomy" id="2093856"/>
    <lineage>
        <taxon>Bacteria</taxon>
        <taxon>Pseudomonadati</taxon>
        <taxon>Bacteroidota</taxon>
        <taxon>Bacteroidia</taxon>
        <taxon>Bacteroidales</taxon>
        <taxon>Odoribacteraceae</taxon>
        <taxon>Butyricimonas</taxon>
    </lineage>
</organism>
<keyword evidence="4" id="KW-0804">Transcription</keyword>
<dbReference type="OrthoDB" id="9782991at2"/>
<dbReference type="KEGG" id="buy:D8S85_03665"/>
<feature type="domain" description="RNA polymerase sigma-70 region 2" evidence="5">
    <location>
        <begin position="19"/>
        <end position="84"/>
    </location>
</feature>
<evidence type="ECO:0000256" key="3">
    <source>
        <dbReference type="ARBA" id="ARBA00023082"/>
    </source>
</evidence>
<sequence length="189" mass="22141">MKNLLRDNLEGNVVFKKIFATYYARIVYFAFQIIGDRAEAEDIAQDTFVNFWNQKEHVSQHESAIKNYLYLTAKNLCLNQIRHNNIVKEYQTKNQFPVFDDTDIVNAIVSSEISSRIYQAIETLPGQCREVTRMAYILGLKNQEIADCLQISINSVRAHKQRAIQLLRDKLDKKDLLLMIIFEKKLNFF</sequence>
<dbReference type="SUPFAM" id="SSF88946">
    <property type="entry name" value="Sigma2 domain of RNA polymerase sigma factors"/>
    <property type="match status" value="1"/>
</dbReference>
<evidence type="ECO:0000256" key="1">
    <source>
        <dbReference type="ARBA" id="ARBA00010641"/>
    </source>
</evidence>
<dbReference type="InterPro" id="IPR013324">
    <property type="entry name" value="RNA_pol_sigma_r3/r4-like"/>
</dbReference>
<dbReference type="RefSeq" id="WP_106624921.1">
    <property type="nucleotide sequence ID" value="NZ_CP032819.1"/>
</dbReference>
<comment type="similarity">
    <text evidence="1">Belongs to the sigma-70 factor family. ECF subfamily.</text>
</comment>
<dbReference type="Gene3D" id="1.10.10.10">
    <property type="entry name" value="Winged helix-like DNA-binding domain superfamily/Winged helix DNA-binding domain"/>
    <property type="match status" value="1"/>
</dbReference>
<dbReference type="Proteomes" id="UP000270673">
    <property type="component" value="Chromosome"/>
</dbReference>
<dbReference type="SUPFAM" id="SSF88659">
    <property type="entry name" value="Sigma3 and sigma4 domains of RNA polymerase sigma factors"/>
    <property type="match status" value="1"/>
</dbReference>
<dbReference type="PANTHER" id="PTHR43133">
    <property type="entry name" value="RNA POLYMERASE ECF-TYPE SIGMA FACTO"/>
    <property type="match status" value="1"/>
</dbReference>
<proteinExistence type="inferred from homology"/>
<dbReference type="InterPro" id="IPR036388">
    <property type="entry name" value="WH-like_DNA-bd_sf"/>
</dbReference>
<dbReference type="InterPro" id="IPR007627">
    <property type="entry name" value="RNA_pol_sigma70_r2"/>
</dbReference>
<dbReference type="InterPro" id="IPR039425">
    <property type="entry name" value="RNA_pol_sigma-70-like"/>
</dbReference>
<evidence type="ECO:0000259" key="5">
    <source>
        <dbReference type="Pfam" id="PF04542"/>
    </source>
</evidence>
<dbReference type="InterPro" id="IPR013249">
    <property type="entry name" value="RNA_pol_sigma70_r4_t2"/>
</dbReference>
<dbReference type="InterPro" id="IPR013325">
    <property type="entry name" value="RNA_pol_sigma_r2"/>
</dbReference>
<dbReference type="GO" id="GO:0003677">
    <property type="term" value="F:DNA binding"/>
    <property type="evidence" value="ECO:0007669"/>
    <property type="project" value="InterPro"/>
</dbReference>
<evidence type="ECO:0000256" key="4">
    <source>
        <dbReference type="ARBA" id="ARBA00023163"/>
    </source>
</evidence>
<feature type="domain" description="RNA polymerase sigma factor 70 region 4 type 2" evidence="6">
    <location>
        <begin position="116"/>
        <end position="166"/>
    </location>
</feature>
<dbReference type="AlphaFoldDB" id="A0A3S9VQD8"/>
<dbReference type="GO" id="GO:0006352">
    <property type="term" value="P:DNA-templated transcription initiation"/>
    <property type="evidence" value="ECO:0007669"/>
    <property type="project" value="InterPro"/>
</dbReference>
<protein>
    <submittedName>
        <fullName evidence="7">RNA polymerase sigma-70 factor</fullName>
    </submittedName>
</protein>
<dbReference type="GO" id="GO:0016987">
    <property type="term" value="F:sigma factor activity"/>
    <property type="evidence" value="ECO:0007669"/>
    <property type="project" value="UniProtKB-KW"/>
</dbReference>
<dbReference type="Pfam" id="PF04542">
    <property type="entry name" value="Sigma70_r2"/>
    <property type="match status" value="1"/>
</dbReference>
<dbReference type="InterPro" id="IPR014327">
    <property type="entry name" value="RNA_pol_sigma70_bacteroid"/>
</dbReference>
<dbReference type="Pfam" id="PF08281">
    <property type="entry name" value="Sigma70_r4_2"/>
    <property type="match status" value="1"/>
</dbReference>
<keyword evidence="2" id="KW-0805">Transcription regulation</keyword>
<dbReference type="Gene3D" id="1.10.1740.10">
    <property type="match status" value="1"/>
</dbReference>
<keyword evidence="8" id="KW-1185">Reference proteome</keyword>
<dbReference type="PANTHER" id="PTHR43133:SF46">
    <property type="entry name" value="RNA POLYMERASE SIGMA-70 FACTOR ECF SUBFAMILY"/>
    <property type="match status" value="1"/>
</dbReference>